<evidence type="ECO:0000313" key="3">
    <source>
        <dbReference type="Proteomes" id="UP000245383"/>
    </source>
</evidence>
<dbReference type="AlphaFoldDB" id="A0A2T9YT21"/>
<dbReference type="SUPFAM" id="SSF52047">
    <property type="entry name" value="RNI-like"/>
    <property type="match status" value="2"/>
</dbReference>
<gene>
    <name evidence="2" type="ORF">BB561_001781</name>
</gene>
<organism evidence="2 3">
    <name type="scientific">Smittium simulii</name>
    <dbReference type="NCBI Taxonomy" id="133385"/>
    <lineage>
        <taxon>Eukaryota</taxon>
        <taxon>Fungi</taxon>
        <taxon>Fungi incertae sedis</taxon>
        <taxon>Zoopagomycota</taxon>
        <taxon>Kickxellomycotina</taxon>
        <taxon>Harpellomycetes</taxon>
        <taxon>Harpellales</taxon>
        <taxon>Legeriomycetaceae</taxon>
        <taxon>Smittium</taxon>
    </lineage>
</organism>
<accession>A0A2T9YT21</accession>
<keyword evidence="3" id="KW-1185">Reference proteome</keyword>
<reference evidence="2 3" key="1">
    <citation type="journal article" date="2018" name="MBio">
        <title>Comparative Genomics Reveals the Core Gene Toolbox for the Fungus-Insect Symbiosis.</title>
        <authorList>
            <person name="Wang Y."/>
            <person name="Stata M."/>
            <person name="Wang W."/>
            <person name="Stajich J.E."/>
            <person name="White M.M."/>
            <person name="Moncalvo J.M."/>
        </authorList>
    </citation>
    <scope>NUCLEOTIDE SEQUENCE [LARGE SCALE GENOMIC DNA]</scope>
    <source>
        <strain evidence="2 3">SWE-8-4</strain>
    </source>
</reference>
<dbReference type="Gene3D" id="3.80.10.10">
    <property type="entry name" value="Ribonuclease Inhibitor"/>
    <property type="match status" value="1"/>
</dbReference>
<feature type="region of interest" description="Disordered" evidence="1">
    <location>
        <begin position="544"/>
        <end position="568"/>
    </location>
</feature>
<evidence type="ECO:0000313" key="2">
    <source>
        <dbReference type="EMBL" id="PVU95488.1"/>
    </source>
</evidence>
<dbReference type="EMBL" id="MBFR01000055">
    <property type="protein sequence ID" value="PVU95488.1"/>
    <property type="molecule type" value="Genomic_DNA"/>
</dbReference>
<evidence type="ECO:0000256" key="1">
    <source>
        <dbReference type="SAM" id="MobiDB-lite"/>
    </source>
</evidence>
<name>A0A2T9YT21_9FUNG</name>
<evidence type="ECO:0008006" key="4">
    <source>
        <dbReference type="Google" id="ProtNLM"/>
    </source>
</evidence>
<dbReference type="InterPro" id="IPR032675">
    <property type="entry name" value="LRR_dom_sf"/>
</dbReference>
<dbReference type="OrthoDB" id="5544608at2759"/>
<proteinExistence type="predicted"/>
<feature type="compositionally biased region" description="Basic and acidic residues" evidence="1">
    <location>
        <begin position="544"/>
        <end position="556"/>
    </location>
</feature>
<sequence length="568" mass="66112">MPVAQTPAVCTIFQSDEIKKRILGRINFAELIQLQQTSKQFGMFVEDEIWRTVDEKHYALKNFEKLAEKNARKIEVLTLDGNFKHFSKEFVEIMFQKMEKLESIIIKNFYDAKKFNHIIESLSAQPDSKLKKIEINYVNNKQEYEKTQLSISKLSQLKNLKNFSIADTHVEQKEITLMIKKLESPNIEELTIISGSYIEKELYQIIQNKYSKSLKILELRKVSQETMEDFEKLVKSLINLEKLYLSEMVTSFGTQILSSVLPSDLKKLNTLQINRHRYKNQFNMFLNHNWSSIKILVLNGCVLSQETSDIISTQFQSVDVLDLVELESRPEDYKTILESIGHNLKVLQLVAPRFAISEAWPQKIIFNKLKKISIIGTDLNPVIISSIFEKNNILEELTLESLFLNNPEKLLKQLESLKAQKQIDSSCLKKIELFNIPWLTGKNLRQIIDSLNINIKNIYIEECDITTEEIRILSEAFPLINLSLEIKQFDEYASNEDEDTFDYSQMDQNKLNMYDGNQDYQKPTGGWQNNMDFNNAYPIKNNENKRNGYDCSKEADDGYFSDPVNDVD</sequence>
<protein>
    <recommendedName>
        <fullName evidence="4">F-box domain-containing protein</fullName>
    </recommendedName>
</protein>
<dbReference type="Proteomes" id="UP000245383">
    <property type="component" value="Unassembled WGS sequence"/>
</dbReference>
<comment type="caution">
    <text evidence="2">The sequence shown here is derived from an EMBL/GenBank/DDBJ whole genome shotgun (WGS) entry which is preliminary data.</text>
</comment>